<dbReference type="SUPFAM" id="SSF50022">
    <property type="entry name" value="ISP domain"/>
    <property type="match status" value="1"/>
</dbReference>
<dbReference type="PANTHER" id="PTHR43756">
    <property type="entry name" value="CHOLINE MONOOXYGENASE, CHLOROPLASTIC"/>
    <property type="match status" value="1"/>
</dbReference>
<dbReference type="EMBL" id="CAFBPN010000006">
    <property type="protein sequence ID" value="CAB5010569.1"/>
    <property type="molecule type" value="Genomic_DNA"/>
</dbReference>
<dbReference type="CDD" id="cd08882">
    <property type="entry name" value="RHO_alpha_C_MupW-like"/>
    <property type="match status" value="1"/>
</dbReference>
<evidence type="ECO:0000256" key="5">
    <source>
        <dbReference type="ARBA" id="ARBA00023004"/>
    </source>
</evidence>
<keyword evidence="4" id="KW-0560">Oxidoreductase</keyword>
<dbReference type="AlphaFoldDB" id="A0A6J7Q3G3"/>
<protein>
    <submittedName>
        <fullName evidence="8">Unannotated protein</fullName>
    </submittedName>
</protein>
<evidence type="ECO:0000256" key="4">
    <source>
        <dbReference type="ARBA" id="ARBA00023002"/>
    </source>
</evidence>
<dbReference type="CDD" id="cd03469">
    <property type="entry name" value="Rieske_RO_Alpha_N"/>
    <property type="match status" value="1"/>
</dbReference>
<dbReference type="GO" id="GO:0005506">
    <property type="term" value="F:iron ion binding"/>
    <property type="evidence" value="ECO:0007669"/>
    <property type="project" value="InterPro"/>
</dbReference>
<keyword evidence="6" id="KW-0411">Iron-sulfur</keyword>
<evidence type="ECO:0000313" key="9">
    <source>
        <dbReference type="EMBL" id="CAB5065028.1"/>
    </source>
</evidence>
<dbReference type="Pfam" id="PF00848">
    <property type="entry name" value="Ring_hydroxyl_A"/>
    <property type="match status" value="1"/>
</dbReference>
<dbReference type="Pfam" id="PF00355">
    <property type="entry name" value="Rieske"/>
    <property type="match status" value="1"/>
</dbReference>
<proteinExistence type="predicted"/>
<keyword evidence="2" id="KW-0001">2Fe-2S</keyword>
<dbReference type="GO" id="GO:0051537">
    <property type="term" value="F:2 iron, 2 sulfur cluster binding"/>
    <property type="evidence" value="ECO:0007669"/>
    <property type="project" value="UniProtKB-KW"/>
</dbReference>
<dbReference type="PANTHER" id="PTHR43756:SF5">
    <property type="entry name" value="CHOLINE MONOOXYGENASE, CHLOROPLASTIC"/>
    <property type="match status" value="1"/>
</dbReference>
<evidence type="ECO:0000256" key="6">
    <source>
        <dbReference type="ARBA" id="ARBA00023014"/>
    </source>
</evidence>
<comment type="cofactor">
    <cofactor evidence="1">
        <name>Fe cation</name>
        <dbReference type="ChEBI" id="CHEBI:24875"/>
    </cofactor>
</comment>
<dbReference type="EMBL" id="CAFBQU010000018">
    <property type="protein sequence ID" value="CAB5065028.1"/>
    <property type="molecule type" value="Genomic_DNA"/>
</dbReference>
<evidence type="ECO:0000256" key="3">
    <source>
        <dbReference type="ARBA" id="ARBA00022723"/>
    </source>
</evidence>
<organism evidence="8">
    <name type="scientific">freshwater metagenome</name>
    <dbReference type="NCBI Taxonomy" id="449393"/>
    <lineage>
        <taxon>unclassified sequences</taxon>
        <taxon>metagenomes</taxon>
        <taxon>ecological metagenomes</taxon>
    </lineage>
</organism>
<evidence type="ECO:0000256" key="1">
    <source>
        <dbReference type="ARBA" id="ARBA00001962"/>
    </source>
</evidence>
<evidence type="ECO:0000259" key="7">
    <source>
        <dbReference type="PROSITE" id="PS51296"/>
    </source>
</evidence>
<sequence length="449" mass="51742">MTATDPGLRKSPGITYQELLDTDTHPVPDVLRLESPRYLGSADVSIDRFLTREWHELEKERLWGKVWQFACREEHIPEPGDYIVYEICNKSYIVMRQSDGTIKSYVNACLHRGRLLKQYDGKCSEIRCAFHGFAWTNEGNLKDIPAGWDFEHVTPSEFGLPDVKVGTWDGFVFINPDARAQSFESFLGELPQHFQRWDLKNRYVQAHVAKKLNCNWKIAQEAFSEAYHVNATHPQIMNYLGDTNSQVDIWDTFSRVITPGGTPSPLLKHMVNEADIMRAMMDVRVDEELPVEIPDGKTAREVGASSARDRWRTIVGDKVDDWSDAEYLDAIDYTLFPNFHPWGAYNRIVYRFRPLGDNHRQSVMECFFLSPFVGERPAPAELHMLDFDEPWSSAVELSTLGKVFDQDVFNMERVQMGLDTTVKPGVTLANYQESKVRWFHVMLDEYLGV</sequence>
<dbReference type="SUPFAM" id="SSF55961">
    <property type="entry name" value="Bet v1-like"/>
    <property type="match status" value="1"/>
</dbReference>
<name>A0A6J7Q3G3_9ZZZZ</name>
<dbReference type="InterPro" id="IPR036922">
    <property type="entry name" value="Rieske_2Fe-2S_sf"/>
</dbReference>
<dbReference type="PROSITE" id="PS51296">
    <property type="entry name" value="RIESKE"/>
    <property type="match status" value="1"/>
</dbReference>
<evidence type="ECO:0000313" key="8">
    <source>
        <dbReference type="EMBL" id="CAB5010569.1"/>
    </source>
</evidence>
<dbReference type="PRINTS" id="PR00090">
    <property type="entry name" value="RNGDIOXGNASE"/>
</dbReference>
<feature type="domain" description="Rieske" evidence="7">
    <location>
        <begin position="67"/>
        <end position="174"/>
    </location>
</feature>
<dbReference type="Gene3D" id="3.90.380.10">
    <property type="entry name" value="Naphthalene 1,2-dioxygenase Alpha Subunit, Chain A, domain 1"/>
    <property type="match status" value="1"/>
</dbReference>
<dbReference type="GO" id="GO:0016491">
    <property type="term" value="F:oxidoreductase activity"/>
    <property type="evidence" value="ECO:0007669"/>
    <property type="project" value="UniProtKB-KW"/>
</dbReference>
<accession>A0A6J7Q3G3</accession>
<dbReference type="Gene3D" id="2.102.10.10">
    <property type="entry name" value="Rieske [2Fe-2S] iron-sulphur domain"/>
    <property type="match status" value="1"/>
</dbReference>
<evidence type="ECO:0000256" key="2">
    <source>
        <dbReference type="ARBA" id="ARBA00022714"/>
    </source>
</evidence>
<reference evidence="8" key="1">
    <citation type="submission" date="2020-05" db="EMBL/GenBank/DDBJ databases">
        <authorList>
            <person name="Chiriac C."/>
            <person name="Salcher M."/>
            <person name="Ghai R."/>
            <person name="Kavagutti S V."/>
        </authorList>
    </citation>
    <scope>NUCLEOTIDE SEQUENCE</scope>
</reference>
<dbReference type="InterPro" id="IPR001663">
    <property type="entry name" value="Rng_hydr_dOase-A"/>
</dbReference>
<dbReference type="InterPro" id="IPR015879">
    <property type="entry name" value="Ring_hydroxy_dOase_asu_C_dom"/>
</dbReference>
<dbReference type="InterPro" id="IPR017941">
    <property type="entry name" value="Rieske_2Fe-2S"/>
</dbReference>
<gene>
    <name evidence="8" type="ORF">UFOPK4098_00259</name>
    <name evidence="9" type="ORF">UFOPK4347_00847</name>
</gene>
<keyword evidence="3" id="KW-0479">Metal-binding</keyword>
<keyword evidence="5" id="KW-0408">Iron</keyword>